<reference evidence="7" key="1">
    <citation type="submission" date="2010-08" db="EMBL/GenBank/DDBJ databases">
        <authorList>
            <consortium name="Caenorhabditis japonica Sequencing Consortium"/>
            <person name="Wilson R.K."/>
        </authorList>
    </citation>
    <scope>NUCLEOTIDE SEQUENCE [LARGE SCALE GENOMIC DNA]</scope>
    <source>
        <strain evidence="7">DF5081</strain>
    </source>
</reference>
<sequence>MIVELVNAVRNGEWVQVRQLLLKHWLVQVPRVFEINADMPWDNTGVSERMLGELGEMLFSPIVSAFALNPRNTSNSLADMNAIAGVDPAKGGQICGHVFKNGELTYTCMDCATDGTCVMCLKCFEVSIHKTHKYRVRKIGLCYFQHSSISETTQTNTVLFVEETQTER</sequence>
<dbReference type="PANTHER" id="PTHR21497:SF24">
    <property type="entry name" value="E3 UBIQUITIN-PROTEIN LIGASE UBR1"/>
    <property type="match status" value="1"/>
</dbReference>
<reference evidence="6" key="2">
    <citation type="submission" date="2022-06" db="UniProtKB">
        <authorList>
            <consortium name="EnsemblMetazoa"/>
        </authorList>
    </citation>
    <scope>IDENTIFICATION</scope>
    <source>
        <strain evidence="6">DF5081</strain>
    </source>
</reference>
<comment type="similarity">
    <text evidence="4">Belongs to the E3 ubiquitin-protein ligase UBR1-like family.</text>
</comment>
<evidence type="ECO:0000256" key="2">
    <source>
        <dbReference type="ARBA" id="ARBA00022771"/>
    </source>
</evidence>
<dbReference type="GO" id="GO:0008270">
    <property type="term" value="F:zinc ion binding"/>
    <property type="evidence" value="ECO:0007669"/>
    <property type="project" value="UniProtKB-UniRule"/>
</dbReference>
<dbReference type="InterPro" id="IPR003126">
    <property type="entry name" value="Znf_UBR"/>
</dbReference>
<dbReference type="PANTHER" id="PTHR21497">
    <property type="entry name" value="UBIQUITIN LIGASE E3 ALPHA-RELATED"/>
    <property type="match status" value="1"/>
</dbReference>
<dbReference type="GO" id="GO:0005737">
    <property type="term" value="C:cytoplasm"/>
    <property type="evidence" value="ECO:0007669"/>
    <property type="project" value="TreeGrafter"/>
</dbReference>
<comment type="catalytic activity">
    <reaction evidence="4">
        <text>S-ubiquitinyl-[E2 ubiquitin-conjugating enzyme]-L-cysteine + [acceptor protein]-L-lysine = [E2 ubiquitin-conjugating enzyme]-L-cysteine + N(6)-ubiquitinyl-[acceptor protein]-L-lysine.</text>
        <dbReference type="EC" id="2.3.2.27"/>
    </reaction>
</comment>
<dbReference type="GO" id="GO:0061630">
    <property type="term" value="F:ubiquitin protein ligase activity"/>
    <property type="evidence" value="ECO:0007669"/>
    <property type="project" value="UniProtKB-UniRule"/>
</dbReference>
<comment type="function">
    <text evidence="4">Ubiquitin ligase protein which is a component of the N-end rule pathway. Recognizes and binds to proteins bearing specific N-terminal residues that are destabilizing according to the N-end rule, leading to their ubiquitination and subsequent degradation.</text>
</comment>
<dbReference type="Proteomes" id="UP000005237">
    <property type="component" value="Unassembled WGS sequence"/>
</dbReference>
<name>A0A8R1DMM8_CAEJA</name>
<dbReference type="Gene3D" id="2.10.110.30">
    <property type="match status" value="1"/>
</dbReference>
<dbReference type="EC" id="2.3.2.27" evidence="4"/>
<proteinExistence type="inferred from homology"/>
<keyword evidence="2 4" id="KW-0863">Zinc-finger</keyword>
<dbReference type="InterPro" id="IPR039164">
    <property type="entry name" value="UBR1-like"/>
</dbReference>
<keyword evidence="3 4" id="KW-0862">Zinc</keyword>
<dbReference type="Pfam" id="PF02207">
    <property type="entry name" value="zf-UBR"/>
    <property type="match status" value="1"/>
</dbReference>
<keyword evidence="4" id="KW-0808">Transferase</keyword>
<dbReference type="GO" id="GO:0071596">
    <property type="term" value="P:ubiquitin-dependent protein catabolic process via the N-end rule pathway"/>
    <property type="evidence" value="ECO:0007669"/>
    <property type="project" value="UniProtKB-UniRule"/>
</dbReference>
<evidence type="ECO:0000259" key="5">
    <source>
        <dbReference type="SMART" id="SM00396"/>
    </source>
</evidence>
<dbReference type="EnsemblMetazoa" id="CJA06039.1">
    <property type="protein sequence ID" value="CJA06039.1"/>
    <property type="gene ID" value="WBGene00125243"/>
</dbReference>
<keyword evidence="1 4" id="KW-0479">Metal-binding</keyword>
<dbReference type="GO" id="GO:0016567">
    <property type="term" value="P:protein ubiquitination"/>
    <property type="evidence" value="ECO:0007669"/>
    <property type="project" value="UniProtKB-UniRule"/>
</dbReference>
<evidence type="ECO:0000313" key="6">
    <source>
        <dbReference type="EnsemblMetazoa" id="CJA06039.1"/>
    </source>
</evidence>
<dbReference type="AlphaFoldDB" id="A0A8R1DMM8"/>
<dbReference type="GO" id="GO:0000151">
    <property type="term" value="C:ubiquitin ligase complex"/>
    <property type="evidence" value="ECO:0007669"/>
    <property type="project" value="TreeGrafter"/>
</dbReference>
<evidence type="ECO:0000313" key="7">
    <source>
        <dbReference type="Proteomes" id="UP000005237"/>
    </source>
</evidence>
<evidence type="ECO:0000256" key="1">
    <source>
        <dbReference type="ARBA" id="ARBA00022723"/>
    </source>
</evidence>
<dbReference type="CDD" id="cd19672">
    <property type="entry name" value="UBR-box_UBR1_like"/>
    <property type="match status" value="1"/>
</dbReference>
<dbReference type="SMART" id="SM00396">
    <property type="entry name" value="ZnF_UBR1"/>
    <property type="match status" value="1"/>
</dbReference>
<accession>A0A8R1DMM8</accession>
<keyword evidence="4" id="KW-0833">Ubl conjugation pathway</keyword>
<organism evidence="6 7">
    <name type="scientific">Caenorhabditis japonica</name>
    <dbReference type="NCBI Taxonomy" id="281687"/>
    <lineage>
        <taxon>Eukaryota</taxon>
        <taxon>Metazoa</taxon>
        <taxon>Ecdysozoa</taxon>
        <taxon>Nematoda</taxon>
        <taxon>Chromadorea</taxon>
        <taxon>Rhabditida</taxon>
        <taxon>Rhabditina</taxon>
        <taxon>Rhabditomorpha</taxon>
        <taxon>Rhabditoidea</taxon>
        <taxon>Rhabditidae</taxon>
        <taxon>Peloderinae</taxon>
        <taxon>Caenorhabditis</taxon>
    </lineage>
</organism>
<keyword evidence="7" id="KW-1185">Reference proteome</keyword>
<protein>
    <recommendedName>
        <fullName evidence="4">E3 ubiquitin-protein ligase</fullName>
        <ecNumber evidence="4">2.3.2.27</ecNumber>
    </recommendedName>
</protein>
<evidence type="ECO:0000256" key="4">
    <source>
        <dbReference type="RuleBase" id="RU366018"/>
    </source>
</evidence>
<evidence type="ECO:0000256" key="3">
    <source>
        <dbReference type="ARBA" id="ARBA00022833"/>
    </source>
</evidence>
<feature type="domain" description="UBR-type" evidence="5">
    <location>
        <begin position="93"/>
        <end position="147"/>
    </location>
</feature>
<comment type="pathway">
    <text evidence="4">Protein modification; protein ubiquitination.</text>
</comment>